<evidence type="ECO:0000313" key="5">
    <source>
        <dbReference type="EMBL" id="MFC4008979.1"/>
    </source>
</evidence>
<proteinExistence type="predicted"/>
<dbReference type="PANTHER" id="PTHR37957:SF1">
    <property type="entry name" value="PHYTASE-LIKE DOMAIN-CONTAINING PROTEIN"/>
    <property type="match status" value="1"/>
</dbReference>
<dbReference type="InterPro" id="IPR027372">
    <property type="entry name" value="Phytase-like_dom"/>
</dbReference>
<dbReference type="Pfam" id="PF19953">
    <property type="entry name" value="EACC1"/>
    <property type="match status" value="1"/>
</dbReference>
<feature type="transmembrane region" description="Helical" evidence="2">
    <location>
        <begin position="393"/>
        <end position="414"/>
    </location>
</feature>
<reference evidence="6" key="1">
    <citation type="journal article" date="2019" name="Int. J. Syst. Evol. Microbiol.">
        <title>The Global Catalogue of Microorganisms (GCM) 10K type strain sequencing project: providing services to taxonomists for standard genome sequencing and annotation.</title>
        <authorList>
            <consortium name="The Broad Institute Genomics Platform"/>
            <consortium name="The Broad Institute Genome Sequencing Center for Infectious Disease"/>
            <person name="Wu L."/>
            <person name="Ma J."/>
        </authorList>
    </citation>
    <scope>NUCLEOTIDE SEQUENCE [LARGE SCALE GENOMIC DNA]</scope>
    <source>
        <strain evidence="6">TBRC 1276</strain>
    </source>
</reference>
<gene>
    <name evidence="5" type="ORF">ACFOY2_17240</name>
</gene>
<evidence type="ECO:0000259" key="3">
    <source>
        <dbReference type="Pfam" id="PF00656"/>
    </source>
</evidence>
<evidence type="ECO:0000259" key="4">
    <source>
        <dbReference type="Pfam" id="PF13449"/>
    </source>
</evidence>
<dbReference type="InterPro" id="IPR011600">
    <property type="entry name" value="Pept_C14_caspase"/>
</dbReference>
<accession>A0ABV8G834</accession>
<comment type="caution">
    <text evidence="5">The sequence shown here is derived from an EMBL/GenBank/DDBJ whole genome shotgun (WGS) entry which is preliminary data.</text>
</comment>
<evidence type="ECO:0000256" key="1">
    <source>
        <dbReference type="SAM" id="MobiDB-lite"/>
    </source>
</evidence>
<sequence length="746" mass="80314">MKISVWVAGQRDKEVQRSLINALFNNPKLREANISLQPAPQASDTMGPDFEVIQLIVDSGFQLATLALAFLAWRQDREQAGQLVVELDGTMRAVSDDDLRDLPSALRALSGQPDPRKSRCVLIGVTDYPHLGDLPAVGQSCWGLASTLADPDIWGVPLGQCQLILNPRTPRELLDSVSDAAAAAEDTLIVYFAGHGLRASGGDDLHLCLSGATQQMVGKEAAGKLADTVSWRDLRRILHGSRAMRRVVILDCCYSGLALSESDPSASLLEAVKAEGIYTLTSATKDSLAISPRTERHTAFTGKLIHVLRAPEGHSEFLTLDEVYHRVRNALVPHLPEPQRAGPAHIGSLPFFRTTPNLTHTEEGTGRDPDVDTAPPQKGSAEKKSFRGSRRRLLLGGGGLLLSATIVAAVAVMWPDSGPIGSCSANATLLDYSDELDKLVFEGATVGGLSAIAMTGKTEAVALMDNEPGGLLHLSLGDEEDLDVKIRKMTPLLHSDGSPFADEEIDGEGLVLRPDSVLVSSEIGPAILVFDMSTGRQTASLPVPPLFRAQSKGGEAGRETIESLAATPKRDFLYAGMETPLSRDGAYQGGNLLRILRYSSAAGNAYKPDAQYAYKADIGLSLTEIVALDSGKLLTLERGHIKGVGNTIRIFQTALTKRWDISWNGSLRNEPEEVFAEKTLLVDLGNCPAADAPAPQRQYNALLDNVEGMALGPMLPDRHRVLYLVSDDNLSSAQTTRIYKLDIRLP</sequence>
<name>A0ABV8G834_9ACTN</name>
<dbReference type="InterPro" id="IPR029030">
    <property type="entry name" value="Caspase-like_dom_sf"/>
</dbReference>
<protein>
    <submittedName>
        <fullName evidence="5">Esterase-like activity of phytase family protein</fullName>
    </submittedName>
</protein>
<feature type="region of interest" description="Disordered" evidence="1">
    <location>
        <begin position="352"/>
        <end position="386"/>
    </location>
</feature>
<keyword evidence="6" id="KW-1185">Reference proteome</keyword>
<dbReference type="NCBIfam" id="NF047832">
    <property type="entry name" value="caspase_w_EACC1"/>
    <property type="match status" value="1"/>
</dbReference>
<organism evidence="5 6">
    <name type="scientific">Nonomuraea purpurea</name>
    <dbReference type="NCBI Taxonomy" id="1849276"/>
    <lineage>
        <taxon>Bacteria</taxon>
        <taxon>Bacillati</taxon>
        <taxon>Actinomycetota</taxon>
        <taxon>Actinomycetes</taxon>
        <taxon>Streptosporangiales</taxon>
        <taxon>Streptosporangiaceae</taxon>
        <taxon>Nonomuraea</taxon>
    </lineage>
</organism>
<keyword evidence="2" id="KW-0472">Membrane</keyword>
<dbReference type="PANTHER" id="PTHR37957">
    <property type="entry name" value="BLR7070 PROTEIN"/>
    <property type="match status" value="1"/>
</dbReference>
<keyword evidence="2" id="KW-0812">Transmembrane</keyword>
<feature type="domain" description="Peptidase C14 caspase" evidence="3">
    <location>
        <begin position="118"/>
        <end position="332"/>
    </location>
</feature>
<dbReference type="Pfam" id="PF00656">
    <property type="entry name" value="Peptidase_C14"/>
    <property type="match status" value="1"/>
</dbReference>
<keyword evidence="2" id="KW-1133">Transmembrane helix</keyword>
<dbReference type="Proteomes" id="UP001595851">
    <property type="component" value="Unassembled WGS sequence"/>
</dbReference>
<dbReference type="InterPro" id="IPR045428">
    <property type="entry name" value="EACC1"/>
</dbReference>
<evidence type="ECO:0000256" key="2">
    <source>
        <dbReference type="SAM" id="Phobius"/>
    </source>
</evidence>
<evidence type="ECO:0000313" key="6">
    <source>
        <dbReference type="Proteomes" id="UP001595851"/>
    </source>
</evidence>
<feature type="compositionally biased region" description="Basic and acidic residues" evidence="1">
    <location>
        <begin position="360"/>
        <end position="370"/>
    </location>
</feature>
<dbReference type="Gene3D" id="3.40.50.1460">
    <property type="match status" value="1"/>
</dbReference>
<feature type="domain" description="Phytase-like" evidence="4">
    <location>
        <begin position="445"/>
        <end position="729"/>
    </location>
</feature>
<dbReference type="RefSeq" id="WP_379529044.1">
    <property type="nucleotide sequence ID" value="NZ_JBHSBI010000008.1"/>
</dbReference>
<dbReference type="SUPFAM" id="SSF52129">
    <property type="entry name" value="Caspase-like"/>
    <property type="match status" value="1"/>
</dbReference>
<dbReference type="Pfam" id="PF13449">
    <property type="entry name" value="Phytase-like"/>
    <property type="match status" value="1"/>
</dbReference>
<dbReference type="EMBL" id="JBHSBI010000008">
    <property type="protein sequence ID" value="MFC4008979.1"/>
    <property type="molecule type" value="Genomic_DNA"/>
</dbReference>